<dbReference type="Proteomes" id="UP001597233">
    <property type="component" value="Unassembled WGS sequence"/>
</dbReference>
<dbReference type="NCBIfam" id="TIGR00851">
    <property type="entry name" value="mtlA"/>
    <property type="match status" value="1"/>
</dbReference>
<dbReference type="Gene3D" id="3.40.930.10">
    <property type="entry name" value="Mannitol-specific EII, Chain A"/>
    <property type="match status" value="1"/>
</dbReference>
<keyword evidence="16 25" id="KW-0812">Transmembrane</keyword>
<dbReference type="CDD" id="cd05567">
    <property type="entry name" value="PTS_IIB_mannitol"/>
    <property type="match status" value="1"/>
</dbReference>
<organism evidence="29 30">
    <name type="scientific">Paenibacillus wenxiniae</name>
    <dbReference type="NCBI Taxonomy" id="1636843"/>
    <lineage>
        <taxon>Bacteria</taxon>
        <taxon>Bacillati</taxon>
        <taxon>Bacillota</taxon>
        <taxon>Bacilli</taxon>
        <taxon>Bacillales</taxon>
        <taxon>Paenibacillaceae</taxon>
        <taxon>Paenibacillus</taxon>
    </lineage>
</organism>
<dbReference type="PANTHER" id="PTHR30181">
    <property type="entry name" value="MANNITOL PERMEASE IIC COMPONENT"/>
    <property type="match status" value="1"/>
</dbReference>
<dbReference type="EC" id="2.7.1.197" evidence="5"/>
<keyword evidence="17" id="KW-0418">Kinase</keyword>
<evidence type="ECO:0000256" key="7">
    <source>
        <dbReference type="ARBA" id="ARBA00015039"/>
    </source>
</evidence>
<evidence type="ECO:0000256" key="19">
    <source>
        <dbReference type="ARBA" id="ARBA00023136"/>
    </source>
</evidence>
<evidence type="ECO:0000256" key="25">
    <source>
        <dbReference type="SAM" id="Phobius"/>
    </source>
</evidence>
<feature type="transmembrane region" description="Helical" evidence="25">
    <location>
        <begin position="24"/>
        <end position="48"/>
    </location>
</feature>
<evidence type="ECO:0000256" key="16">
    <source>
        <dbReference type="ARBA" id="ARBA00022692"/>
    </source>
</evidence>
<evidence type="ECO:0000259" key="27">
    <source>
        <dbReference type="PROSITE" id="PS51099"/>
    </source>
</evidence>
<name>A0ABW4RG34_9BACL</name>
<proteinExistence type="predicted"/>
<comment type="subunit">
    <text evidence="4">Homodimer.</text>
</comment>
<dbReference type="CDD" id="cd00211">
    <property type="entry name" value="PTS_IIA_fru"/>
    <property type="match status" value="1"/>
</dbReference>
<evidence type="ECO:0000259" key="28">
    <source>
        <dbReference type="PROSITE" id="PS51104"/>
    </source>
</evidence>
<evidence type="ECO:0000313" key="29">
    <source>
        <dbReference type="EMBL" id="MFD1884689.1"/>
    </source>
</evidence>
<feature type="transmembrane region" description="Helical" evidence="25">
    <location>
        <begin position="89"/>
        <end position="117"/>
    </location>
</feature>
<evidence type="ECO:0000256" key="11">
    <source>
        <dbReference type="ARBA" id="ARBA00022519"/>
    </source>
</evidence>
<keyword evidence="13" id="KW-0762">Sugar transport</keyword>
<evidence type="ECO:0000256" key="5">
    <source>
        <dbReference type="ARBA" id="ARBA00011909"/>
    </source>
</evidence>
<evidence type="ECO:0000256" key="1">
    <source>
        <dbReference type="ARBA" id="ARBA00001655"/>
    </source>
</evidence>
<evidence type="ECO:0000256" key="10">
    <source>
        <dbReference type="ARBA" id="ARBA00022475"/>
    </source>
</evidence>
<evidence type="ECO:0000256" key="12">
    <source>
        <dbReference type="ARBA" id="ARBA00022553"/>
    </source>
</evidence>
<comment type="caution">
    <text evidence="29">The sequence shown here is derived from an EMBL/GenBank/DDBJ whole genome shotgun (WGS) entry which is preliminary data.</text>
</comment>
<evidence type="ECO:0000256" key="6">
    <source>
        <dbReference type="ARBA" id="ARBA00014783"/>
    </source>
</evidence>
<evidence type="ECO:0000256" key="14">
    <source>
        <dbReference type="ARBA" id="ARBA00022679"/>
    </source>
</evidence>
<feature type="transmembrane region" description="Helical" evidence="25">
    <location>
        <begin position="138"/>
        <end position="159"/>
    </location>
</feature>
<accession>A0ABW4RG34</accession>
<dbReference type="InterPro" id="IPR029503">
    <property type="entry name" value="PTS_EIIB_mannitol"/>
</dbReference>
<comment type="function">
    <text evidence="2">The phosphoenolpyruvate-dependent sugar phosphotransferase system (sugar PTS), a major carbohydrate active transport system, catalyzes the phosphorylation of incoming sugar substrates concomitantly with their translocation across the cell membrane. The enzyme II CmtAB PTS system is involved in D-mannitol transport.</text>
</comment>
<dbReference type="SUPFAM" id="SSF55804">
    <property type="entry name" value="Phoshotransferase/anion transport protein"/>
    <property type="match status" value="1"/>
</dbReference>
<dbReference type="PROSITE" id="PS51094">
    <property type="entry name" value="PTS_EIIA_TYPE_2"/>
    <property type="match status" value="1"/>
</dbReference>
<dbReference type="InterPro" id="IPR004718">
    <property type="entry name" value="PTS_IIC_mtl"/>
</dbReference>
<keyword evidence="18 25" id="KW-1133">Transmembrane helix</keyword>
<dbReference type="InterPro" id="IPR003352">
    <property type="entry name" value="PTS_EIIC"/>
</dbReference>
<dbReference type="GO" id="GO:0016740">
    <property type="term" value="F:transferase activity"/>
    <property type="evidence" value="ECO:0007669"/>
    <property type="project" value="UniProtKB-KW"/>
</dbReference>
<dbReference type="PROSITE" id="PS51099">
    <property type="entry name" value="PTS_EIIB_TYPE_2"/>
    <property type="match status" value="1"/>
</dbReference>
<dbReference type="InterPro" id="IPR002178">
    <property type="entry name" value="PTS_EIIA_type-2_dom"/>
</dbReference>
<evidence type="ECO:0000259" key="26">
    <source>
        <dbReference type="PROSITE" id="PS51094"/>
    </source>
</evidence>
<dbReference type="SUPFAM" id="SSF52794">
    <property type="entry name" value="PTS system IIB component-like"/>
    <property type="match status" value="1"/>
</dbReference>
<feature type="transmembrane region" description="Helical" evidence="25">
    <location>
        <begin position="277"/>
        <end position="296"/>
    </location>
</feature>
<keyword evidence="19 25" id="KW-0472">Membrane</keyword>
<evidence type="ECO:0000256" key="8">
    <source>
        <dbReference type="ARBA" id="ARBA00021825"/>
    </source>
</evidence>
<evidence type="ECO:0000256" key="13">
    <source>
        <dbReference type="ARBA" id="ARBA00022597"/>
    </source>
</evidence>
<keyword evidence="14 29" id="KW-0808">Transferase</keyword>
<dbReference type="InterPro" id="IPR003501">
    <property type="entry name" value="PTS_EIIB_2/3"/>
</dbReference>
<evidence type="ECO:0000256" key="20">
    <source>
        <dbReference type="ARBA" id="ARBA00029908"/>
    </source>
</evidence>
<evidence type="ECO:0000256" key="21">
    <source>
        <dbReference type="ARBA" id="ARBA00030684"/>
    </source>
</evidence>
<evidence type="ECO:0000256" key="2">
    <source>
        <dbReference type="ARBA" id="ARBA00002434"/>
    </source>
</evidence>
<keyword evidence="30" id="KW-1185">Reference proteome</keyword>
<sequence>MSTVNTSAPAKRSARDRVQGFGRFLSAMIMPNIGAFIAWGLLTALFIPTGYLPNAKFNELVSPMITYLLPLLIAYSGGKLVHDHRGGVLGAIAAMGTIVGADIPMLLGAMIMGPLGGWVIKQFDRMIEGKVKSGFEMLVNNFSAGIIGMLLALLGYVGIAPLVEIFTHILTTGVNFLVAHNLLPLVSIFVEPGKILFLNNAINHGIFTPLGAQQTLVDGKSIFYLLEANPGPGLGVLLAYWIFGKGTVKASAPGAIIIQFFGGIHEIYFPYVLMKPLLFISVIAGGMAGVFTNVLLHNGLTGAASPGSIIAILGLAPKGEHLHILAGVLVAAAVSFLLSAIFLRTSPVGEDDLEKAKTASKNMKTGGATPAMALTNAGDLQTGNVRKIVFACDAGMGSSAMGASSFRKKVQQAGLPIQVTNSAVDSIPGDADIVVTQQNLTSRARGKAPNAQHVSIDNFINNPIYDDMIQKLKDATSGNAESSIPKEAAGVREEVSEVLSHNAPHIVADTKDGAAGKGVLRKENIVLGLTSEPKEEAIRRAGELLAASGYVKPDYVAAMHEREQVATTYIGNGVAIPHGVGEAKKQIQTSGIVVLQYPQGVDFEGGKAYLVIGIAGAGGEHLQILTKIAETIEDESVVHHLAKVTDADEIYRTFSI</sequence>
<evidence type="ECO:0000256" key="15">
    <source>
        <dbReference type="ARBA" id="ARBA00022683"/>
    </source>
</evidence>
<evidence type="ECO:0000256" key="24">
    <source>
        <dbReference type="ARBA" id="ARBA00033349"/>
    </source>
</evidence>
<dbReference type="PANTHER" id="PTHR30181:SF2">
    <property type="entry name" value="PTS SYSTEM MANNITOL-SPECIFIC EIICBA COMPONENT"/>
    <property type="match status" value="1"/>
</dbReference>
<keyword evidence="10" id="KW-1003">Cell membrane</keyword>
<dbReference type="InterPro" id="IPR013011">
    <property type="entry name" value="PTS_EIIB_2"/>
</dbReference>
<evidence type="ECO:0000256" key="23">
    <source>
        <dbReference type="ARBA" id="ARBA00030962"/>
    </source>
</evidence>
<comment type="subcellular location">
    <subcellularLocation>
        <location evidence="3">Cell inner membrane</location>
        <topology evidence="3">Multi-pass membrane protein</topology>
    </subcellularLocation>
</comment>
<dbReference type="RefSeq" id="WP_347324338.1">
    <property type="nucleotide sequence ID" value="NZ_JBCGUH010000003.1"/>
</dbReference>
<feature type="domain" description="PTS EIIB type-2" evidence="27">
    <location>
        <begin position="386"/>
        <end position="480"/>
    </location>
</feature>
<evidence type="ECO:0000256" key="4">
    <source>
        <dbReference type="ARBA" id="ARBA00011738"/>
    </source>
</evidence>
<evidence type="ECO:0000256" key="22">
    <source>
        <dbReference type="ARBA" id="ARBA00030956"/>
    </source>
</evidence>
<evidence type="ECO:0000313" key="30">
    <source>
        <dbReference type="Proteomes" id="UP001597233"/>
    </source>
</evidence>
<protein>
    <recommendedName>
        <fullName evidence="6">Mannitol-specific phosphotransferase enzyme IIA component</fullName>
        <ecNumber evidence="5">2.7.1.197</ecNumber>
    </recommendedName>
    <alternativeName>
        <fullName evidence="22">EIIA</fullName>
    </alternativeName>
    <alternativeName>
        <fullName evidence="24">EIICB-Mtl</fullName>
    </alternativeName>
    <alternativeName>
        <fullName evidence="21">EIICBA-Mtl</fullName>
    </alternativeName>
    <alternativeName>
        <fullName evidence="23">EIII</fullName>
    </alternativeName>
    <alternativeName>
        <fullName evidence="20">PTS system mannitol-specific EIIA component</fullName>
    </alternativeName>
    <alternativeName>
        <fullName evidence="8">PTS system mannitol-specific EIICB component</fullName>
    </alternativeName>
    <alternativeName>
        <fullName evidence="7">PTS system mannitol-specific EIICBA component</fullName>
    </alternativeName>
</protein>
<dbReference type="Gene3D" id="3.40.50.2300">
    <property type="match status" value="1"/>
</dbReference>
<dbReference type="EMBL" id="JBHUEH010000010">
    <property type="protein sequence ID" value="MFD1884689.1"/>
    <property type="molecule type" value="Genomic_DNA"/>
</dbReference>
<comment type="catalytic activity">
    <reaction evidence="1">
        <text>D-mannitol(out) + N(pros)-phospho-L-histidyl-[protein] = D-mannitol 1-phosphate(in) + L-histidyl-[protein]</text>
        <dbReference type="Rhea" id="RHEA:33363"/>
        <dbReference type="Rhea" id="RHEA-COMP:9745"/>
        <dbReference type="Rhea" id="RHEA-COMP:9746"/>
        <dbReference type="ChEBI" id="CHEBI:16899"/>
        <dbReference type="ChEBI" id="CHEBI:29979"/>
        <dbReference type="ChEBI" id="CHEBI:61381"/>
        <dbReference type="ChEBI" id="CHEBI:64837"/>
        <dbReference type="EC" id="2.7.1.197"/>
    </reaction>
</comment>
<keyword evidence="15" id="KW-0598">Phosphotransferase system</keyword>
<evidence type="ECO:0000256" key="9">
    <source>
        <dbReference type="ARBA" id="ARBA00022448"/>
    </source>
</evidence>
<dbReference type="PROSITE" id="PS51104">
    <property type="entry name" value="PTS_EIIC_TYPE_2"/>
    <property type="match status" value="1"/>
</dbReference>
<keyword evidence="11" id="KW-0997">Cell inner membrane</keyword>
<dbReference type="InterPro" id="IPR050893">
    <property type="entry name" value="Sugar_PTS"/>
</dbReference>
<evidence type="ECO:0000256" key="3">
    <source>
        <dbReference type="ARBA" id="ARBA00004429"/>
    </source>
</evidence>
<keyword evidence="12" id="KW-0597">Phosphoprotein</keyword>
<evidence type="ECO:0000256" key="18">
    <source>
        <dbReference type="ARBA" id="ARBA00022989"/>
    </source>
</evidence>
<evidence type="ECO:0000256" key="17">
    <source>
        <dbReference type="ARBA" id="ARBA00022777"/>
    </source>
</evidence>
<dbReference type="Pfam" id="PF00359">
    <property type="entry name" value="PTS_EIIA_2"/>
    <property type="match status" value="1"/>
</dbReference>
<feature type="domain" description="PTS EIIA type-2" evidence="26">
    <location>
        <begin position="518"/>
        <end position="656"/>
    </location>
</feature>
<dbReference type="NCBIfam" id="NF011663">
    <property type="entry name" value="PRK15083.1"/>
    <property type="match status" value="1"/>
</dbReference>
<feature type="transmembrane region" description="Helical" evidence="25">
    <location>
        <begin position="165"/>
        <end position="190"/>
    </location>
</feature>
<reference evidence="30" key="1">
    <citation type="journal article" date="2019" name="Int. J. Syst. Evol. Microbiol.">
        <title>The Global Catalogue of Microorganisms (GCM) 10K type strain sequencing project: providing services to taxonomists for standard genome sequencing and annotation.</title>
        <authorList>
            <consortium name="The Broad Institute Genomics Platform"/>
            <consortium name="The Broad Institute Genome Sequencing Center for Infectious Disease"/>
            <person name="Wu L."/>
            <person name="Ma J."/>
        </authorList>
    </citation>
    <scope>NUCLEOTIDE SEQUENCE [LARGE SCALE GENOMIC DNA]</scope>
    <source>
        <strain evidence="30">CCUG 54950</strain>
    </source>
</reference>
<dbReference type="InterPro" id="IPR016152">
    <property type="entry name" value="PTrfase/Anion_transptr"/>
</dbReference>
<dbReference type="Pfam" id="PF02378">
    <property type="entry name" value="PTS_EIIC"/>
    <property type="match status" value="1"/>
</dbReference>
<dbReference type="InterPro" id="IPR013014">
    <property type="entry name" value="PTS_EIIC_2"/>
</dbReference>
<dbReference type="PROSITE" id="PS00372">
    <property type="entry name" value="PTS_EIIA_TYPE_2_HIS"/>
    <property type="match status" value="1"/>
</dbReference>
<gene>
    <name evidence="29" type="ORF">ACFSC9_04060</name>
</gene>
<dbReference type="InterPro" id="IPR036095">
    <property type="entry name" value="PTS_EIIB-like_sf"/>
</dbReference>
<feature type="domain" description="PTS EIIC type-2" evidence="28">
    <location>
        <begin position="21"/>
        <end position="345"/>
    </location>
</feature>
<dbReference type="Pfam" id="PF02302">
    <property type="entry name" value="PTS_IIB"/>
    <property type="match status" value="1"/>
</dbReference>
<keyword evidence="9" id="KW-0813">Transport</keyword>
<feature type="transmembrane region" description="Helical" evidence="25">
    <location>
        <begin position="322"/>
        <end position="343"/>
    </location>
</feature>